<feature type="compositionally biased region" description="Polar residues" evidence="14">
    <location>
        <begin position="469"/>
        <end position="479"/>
    </location>
</feature>
<comment type="pathway">
    <text evidence="3">Protein modification; protein ubiquitination.</text>
</comment>
<dbReference type="STRING" id="91928.A0A0D2BUD3"/>
<dbReference type="CDD" id="cd16702">
    <property type="entry name" value="RING_CH-C4HC3_MARCH6"/>
    <property type="match status" value="1"/>
</dbReference>
<protein>
    <recommendedName>
        <fullName evidence="4">RING-type E3 ubiquitin transferase</fullName>
        <ecNumber evidence="4">2.3.2.27</ecNumber>
    </recommendedName>
</protein>
<feature type="transmembrane region" description="Helical" evidence="15">
    <location>
        <begin position="885"/>
        <end position="909"/>
    </location>
</feature>
<feature type="transmembrane region" description="Helical" evidence="15">
    <location>
        <begin position="1310"/>
        <end position="1333"/>
    </location>
</feature>
<name>A0A0D2BUD3_9EURO</name>
<dbReference type="Gene3D" id="3.30.40.10">
    <property type="entry name" value="Zinc/RING finger domain, C3HC4 (zinc finger)"/>
    <property type="match status" value="1"/>
</dbReference>
<keyword evidence="11 15" id="KW-1133">Transmembrane helix</keyword>
<dbReference type="Proteomes" id="UP000053328">
    <property type="component" value="Unassembled WGS sequence"/>
</dbReference>
<feature type="domain" description="RING-type" evidence="16">
    <location>
        <begin position="29"/>
        <end position="76"/>
    </location>
</feature>
<dbReference type="VEuPathDB" id="FungiDB:PV08_07664"/>
<dbReference type="GeneID" id="27334747"/>
<dbReference type="InterPro" id="IPR056521">
    <property type="entry name" value="MARCHF6-like_C"/>
</dbReference>
<evidence type="ECO:0000256" key="1">
    <source>
        <dbReference type="ARBA" id="ARBA00000900"/>
    </source>
</evidence>
<feature type="region of interest" description="Disordered" evidence="14">
    <location>
        <begin position="463"/>
        <end position="534"/>
    </location>
</feature>
<feature type="transmembrane region" description="Helical" evidence="15">
    <location>
        <begin position="1421"/>
        <end position="1441"/>
    </location>
</feature>
<keyword evidence="8 13" id="KW-0863">Zinc-finger</keyword>
<evidence type="ECO:0000256" key="11">
    <source>
        <dbReference type="ARBA" id="ARBA00022989"/>
    </source>
</evidence>
<organism evidence="18 19">
    <name type="scientific">Exophiala spinifera</name>
    <dbReference type="NCBI Taxonomy" id="91928"/>
    <lineage>
        <taxon>Eukaryota</taxon>
        <taxon>Fungi</taxon>
        <taxon>Dikarya</taxon>
        <taxon>Ascomycota</taxon>
        <taxon>Pezizomycotina</taxon>
        <taxon>Eurotiomycetes</taxon>
        <taxon>Chaetothyriomycetidae</taxon>
        <taxon>Chaetothyriales</taxon>
        <taxon>Herpotrichiellaceae</taxon>
        <taxon>Exophiala</taxon>
    </lineage>
</organism>
<reference evidence="18 19" key="1">
    <citation type="submission" date="2015-01" db="EMBL/GenBank/DDBJ databases">
        <title>The Genome Sequence of Exophiala spinifera CBS89968.</title>
        <authorList>
            <consortium name="The Broad Institute Genomics Platform"/>
            <person name="Cuomo C."/>
            <person name="de Hoog S."/>
            <person name="Gorbushina A."/>
            <person name="Stielow B."/>
            <person name="Teixiera M."/>
            <person name="Abouelleil A."/>
            <person name="Chapman S.B."/>
            <person name="Priest M."/>
            <person name="Young S.K."/>
            <person name="Wortman J."/>
            <person name="Nusbaum C."/>
            <person name="Birren B."/>
        </authorList>
    </citation>
    <scope>NUCLEOTIDE SEQUENCE [LARGE SCALE GENOMIC DNA]</scope>
    <source>
        <strain evidence="18 19">CBS 89968</strain>
    </source>
</reference>
<evidence type="ECO:0000256" key="8">
    <source>
        <dbReference type="ARBA" id="ARBA00022771"/>
    </source>
</evidence>
<feature type="transmembrane region" description="Helical" evidence="15">
    <location>
        <begin position="698"/>
        <end position="722"/>
    </location>
</feature>
<feature type="transmembrane region" description="Helical" evidence="15">
    <location>
        <begin position="1225"/>
        <end position="1246"/>
    </location>
</feature>
<comment type="subcellular location">
    <subcellularLocation>
        <location evidence="2">Membrane</location>
        <topology evidence="2">Multi-pass membrane protein</topology>
    </subcellularLocation>
</comment>
<gene>
    <name evidence="18" type="ORF">PV08_07664</name>
</gene>
<keyword evidence="9" id="KW-0833">Ubl conjugation pathway</keyword>
<dbReference type="PROSITE" id="PS51292">
    <property type="entry name" value="ZF_RING_CH"/>
    <property type="match status" value="1"/>
</dbReference>
<feature type="transmembrane region" description="Helical" evidence="15">
    <location>
        <begin position="116"/>
        <end position="135"/>
    </location>
</feature>
<evidence type="ECO:0000256" key="5">
    <source>
        <dbReference type="ARBA" id="ARBA00022679"/>
    </source>
</evidence>
<evidence type="ECO:0000259" key="16">
    <source>
        <dbReference type="PROSITE" id="PS50089"/>
    </source>
</evidence>
<accession>A0A0D2BUD3</accession>
<keyword evidence="19" id="KW-1185">Reference proteome</keyword>
<dbReference type="GO" id="GO:0008270">
    <property type="term" value="F:zinc ion binding"/>
    <property type="evidence" value="ECO:0007669"/>
    <property type="project" value="UniProtKB-KW"/>
</dbReference>
<dbReference type="EC" id="2.3.2.27" evidence="4"/>
<sequence>MPPNTPEAESFSIPVHPQHVPYEEGQDHCRICRGEATPSQPLFYPCKCSGSIRFVHQECLMEWLAHSQKKYCELCKTSFRFTKLYDRSMPAALPFPLFIRQLARHGARTALRYTRYLIVGLIWICCLPWCIRQIWRGMIWFADGNWLDEDHTQSMLNNTATAASNGSSYNVTATSALNEYLEQIKLPLPPMQLSLADIVRVFLSQGLIARVAQLFLSLFLPGWKRRGASAAAAPTTQPVRAPRRPPSLLSDVEFLSHLTNVPTINAICIDVVEGQLICVSLVTAFILVFLIREWVINQQPNLNMPDPDLVDAVPEPQQQNQPQELNDQVRPEQNAEVLVPEQGQRPIIIPRLRHVLTEDNIVTDTGDVLERPNVPNRSQSLIHDGSAQPDRDVAGGESSASVDDTEPGPFRRHSLSNSILIQRNFEVVSGNNAGQGERFPIPFEYSHSSNDEEFFNTRPLSDIEDHHVGTSSPLAQHTAPSDMIDLPEDDMDSDGLILPTPESSDTEQPSRAVEVTTSDNHDSSNGSTGADRPEDHNLSIWQRLARWLWPTENFENIQIYLQAQVDGANNDEDDEQIMQDALAEAPFVPNNHNHNHMDLPPQPAPVLGPAAPAAREPNIVLGVDLNDPNAAEDIEDLDGVLELLGMEGPIFGMVQNVIFSLFLITITLSASVWCPYVWGKIALLFMHNPIMLIKAPLLGISTTADMIVDCFFFVAGLGGYFMNQPLKVLKALISPLFPAFGGVVDSARLDVLTLDISQKSGARLEKALSGAFLNLKPDLPTFSIMAHHALLSYKASIYYGAEQLASSLLWVQHAVSRPSFSSKVLVGALFQALRSVPQLLQKTPQAITDTLNALRYVPQDLLNISPKPPLEVDPSLVTWSTEDRIITILIGYAFFAAVGIAFLELAHVFLGLRDNEKVEGYLADSLRQAGGVMKVVVIIGLEMLLFPLYCGLLLDVALLPLFADATIAGRIAFLAQAPFTGVFVHWFIGTCYMFHFALFVSICRKIMRNGVLYFIRDPDDPTFHPVRDVLERPVPAQLGKIAFSALVYGALVIVCLGGVVWSLKWVPGILPIQWATPEPRLAFPVDIVFYNFLLRYILRKVEPSKKISAMYEWWFRGCARNLRLTNFLFGEEAKEETYRTPGWFSVLLSGNDPESNNTQDGTYVRAPASDSVRMPKGRSVFLPVNEQNERVDGQPDQDFGDHGKKDPRFTKVYLPPKFGARISTFIFLLWLFAATTGVAFTIGPLLVGREVLYLLTQSSQPPNDLYAFTTGLQIYTALGSAIVYARPAWTYIKGKIPQSSGSQILAMVKHALGIGYLLTFTLFVLPFVLSLIWELYVHVPLLTYVEWAHKEQPSIERPKLDKHSATIYILQSWVMGLLYLRLLYQILQHYLGPGSRVCTAMAAIVRNGMFQPDVNLASRSFVLPASALCVALLTGPLAVAKTVNILGRIQDHEVQRLVYRFAYPCGFGMALIWLGWLGLKAQITSWRARIRDEVYLIGERLHNFHEPKPSQAVEGKAKVKNL</sequence>
<dbReference type="InterPro" id="IPR011016">
    <property type="entry name" value="Znf_RING-CH"/>
</dbReference>
<keyword evidence="7" id="KW-0479">Metal-binding</keyword>
<dbReference type="Pfam" id="PF23113">
    <property type="entry name" value="MARCHF6_C"/>
    <property type="match status" value="1"/>
</dbReference>
<comment type="catalytic activity">
    <reaction evidence="1">
        <text>S-ubiquitinyl-[E2 ubiquitin-conjugating enzyme]-L-cysteine + [acceptor protein]-L-lysine = [E2 ubiquitin-conjugating enzyme]-L-cysteine + N(6)-ubiquitinyl-[acceptor protein]-L-lysine.</text>
        <dbReference type="EC" id="2.3.2.27"/>
    </reaction>
</comment>
<dbReference type="HOGENOM" id="CLU_001266_1_0_1"/>
<evidence type="ECO:0000313" key="19">
    <source>
        <dbReference type="Proteomes" id="UP000053328"/>
    </source>
</evidence>
<proteinExistence type="predicted"/>
<feature type="transmembrane region" description="Helical" evidence="15">
    <location>
        <begin position="1461"/>
        <end position="1479"/>
    </location>
</feature>
<feature type="region of interest" description="Disordered" evidence="14">
    <location>
        <begin position="306"/>
        <end position="330"/>
    </location>
</feature>
<evidence type="ECO:0000256" key="10">
    <source>
        <dbReference type="ARBA" id="ARBA00022833"/>
    </source>
</evidence>
<dbReference type="EMBL" id="KN847496">
    <property type="protein sequence ID" value="KIW14879.1"/>
    <property type="molecule type" value="Genomic_DNA"/>
</dbReference>
<dbReference type="OrthoDB" id="1108038at2759"/>
<feature type="transmembrane region" description="Helical" evidence="15">
    <location>
        <begin position="983"/>
        <end position="1003"/>
    </location>
</feature>
<feature type="domain" description="RING-CH-type" evidence="17">
    <location>
        <begin position="21"/>
        <end position="82"/>
    </location>
</feature>
<evidence type="ECO:0000256" key="14">
    <source>
        <dbReference type="SAM" id="MobiDB-lite"/>
    </source>
</evidence>
<evidence type="ECO:0000256" key="7">
    <source>
        <dbReference type="ARBA" id="ARBA00022723"/>
    </source>
</evidence>
<feature type="transmembrane region" description="Helical" evidence="15">
    <location>
        <begin position="929"/>
        <end position="949"/>
    </location>
</feature>
<feature type="compositionally biased region" description="Polar residues" evidence="14">
    <location>
        <begin position="501"/>
        <end position="528"/>
    </location>
</feature>
<dbReference type="FunFam" id="3.30.40.10:FF:000287">
    <property type="entry name" value="RING finger membrane protein"/>
    <property type="match status" value="1"/>
</dbReference>
<dbReference type="InterPro" id="IPR001841">
    <property type="entry name" value="Znf_RING"/>
</dbReference>
<evidence type="ECO:0000256" key="2">
    <source>
        <dbReference type="ARBA" id="ARBA00004141"/>
    </source>
</evidence>
<feature type="region of interest" description="Disordered" evidence="14">
    <location>
        <begin position="366"/>
        <end position="411"/>
    </location>
</feature>
<feature type="transmembrane region" description="Helical" evidence="15">
    <location>
        <begin position="1041"/>
        <end position="1061"/>
    </location>
</feature>
<feature type="transmembrane region" description="Helical" evidence="15">
    <location>
        <begin position="1081"/>
        <end position="1098"/>
    </location>
</feature>
<evidence type="ECO:0000256" key="15">
    <source>
        <dbReference type="SAM" id="Phobius"/>
    </source>
</evidence>
<evidence type="ECO:0000256" key="9">
    <source>
        <dbReference type="ARBA" id="ARBA00022786"/>
    </source>
</evidence>
<dbReference type="PANTHER" id="PTHR13145">
    <property type="entry name" value="SSM4 PROTEIN"/>
    <property type="match status" value="1"/>
</dbReference>
<evidence type="ECO:0000256" key="12">
    <source>
        <dbReference type="ARBA" id="ARBA00023136"/>
    </source>
</evidence>
<evidence type="ECO:0000256" key="4">
    <source>
        <dbReference type="ARBA" id="ARBA00012483"/>
    </source>
</evidence>
<dbReference type="GO" id="GO:0005789">
    <property type="term" value="C:endoplasmic reticulum membrane"/>
    <property type="evidence" value="ECO:0007669"/>
    <property type="project" value="TreeGrafter"/>
</dbReference>
<evidence type="ECO:0000256" key="3">
    <source>
        <dbReference type="ARBA" id="ARBA00004906"/>
    </source>
</evidence>
<keyword evidence="12 15" id="KW-0472">Membrane</keyword>
<evidence type="ECO:0000313" key="18">
    <source>
        <dbReference type="EMBL" id="KIW14879.1"/>
    </source>
</evidence>
<dbReference type="Pfam" id="PF12906">
    <property type="entry name" value="RINGv"/>
    <property type="match status" value="1"/>
</dbReference>
<feature type="transmembrane region" description="Helical" evidence="15">
    <location>
        <begin position="1365"/>
        <end position="1384"/>
    </location>
</feature>
<dbReference type="GO" id="GO:0036503">
    <property type="term" value="P:ERAD pathway"/>
    <property type="evidence" value="ECO:0007669"/>
    <property type="project" value="TreeGrafter"/>
</dbReference>
<keyword evidence="10" id="KW-0862">Zinc</keyword>
<evidence type="ECO:0000256" key="13">
    <source>
        <dbReference type="PROSITE-ProRule" id="PRU00175"/>
    </source>
</evidence>
<dbReference type="SMART" id="SM00744">
    <property type="entry name" value="RINGv"/>
    <property type="match status" value="1"/>
</dbReference>
<dbReference type="InterPro" id="IPR013083">
    <property type="entry name" value="Znf_RING/FYVE/PHD"/>
</dbReference>
<keyword evidence="6 15" id="KW-0812">Transmembrane</keyword>
<feature type="transmembrane region" description="Helical" evidence="15">
    <location>
        <begin position="657"/>
        <end position="678"/>
    </location>
</feature>
<dbReference type="GO" id="GO:0061630">
    <property type="term" value="F:ubiquitin protein ligase activity"/>
    <property type="evidence" value="ECO:0007669"/>
    <property type="project" value="UniProtKB-EC"/>
</dbReference>
<dbReference type="RefSeq" id="XP_016235095.1">
    <property type="nucleotide sequence ID" value="XM_016381993.1"/>
</dbReference>
<evidence type="ECO:0000259" key="17">
    <source>
        <dbReference type="PROSITE" id="PS51292"/>
    </source>
</evidence>
<dbReference type="SUPFAM" id="SSF57850">
    <property type="entry name" value="RING/U-box"/>
    <property type="match status" value="1"/>
</dbReference>
<dbReference type="PANTHER" id="PTHR13145:SF0">
    <property type="entry name" value="E3 UBIQUITIN-PROTEIN LIGASE MARCHF6"/>
    <property type="match status" value="1"/>
</dbReference>
<evidence type="ECO:0000256" key="6">
    <source>
        <dbReference type="ARBA" id="ARBA00022692"/>
    </source>
</evidence>
<dbReference type="PROSITE" id="PS50089">
    <property type="entry name" value="ZF_RING_2"/>
    <property type="match status" value="1"/>
</dbReference>
<feature type="compositionally biased region" description="Low complexity" evidence="14">
    <location>
        <begin position="314"/>
        <end position="324"/>
    </location>
</feature>
<keyword evidence="5" id="KW-0808">Transferase</keyword>
<feature type="transmembrane region" description="Helical" evidence="15">
    <location>
        <begin position="1266"/>
        <end position="1289"/>
    </location>
</feature>